<evidence type="ECO:0000256" key="4">
    <source>
        <dbReference type="ARBA" id="ARBA00022490"/>
    </source>
</evidence>
<keyword evidence="7 17" id="KW-0547">Nucleotide-binding</keyword>
<dbReference type="PANTHER" id="PTHR47969:SF15">
    <property type="entry name" value="CHROMOSOME-ASSOCIATED KINESIN KIF4A-RELATED"/>
    <property type="match status" value="1"/>
</dbReference>
<dbReference type="InterPro" id="IPR001752">
    <property type="entry name" value="Kinesin_motor_dom"/>
</dbReference>
<dbReference type="GO" id="GO:0003777">
    <property type="term" value="F:microtubule motor activity"/>
    <property type="evidence" value="ECO:0007669"/>
    <property type="project" value="InterPro"/>
</dbReference>
<keyword evidence="20" id="KW-1185">Reference proteome</keyword>
<evidence type="ECO:0000256" key="3">
    <source>
        <dbReference type="ARBA" id="ARBA00004245"/>
    </source>
</evidence>
<evidence type="ECO:0000256" key="6">
    <source>
        <dbReference type="ARBA" id="ARBA00022723"/>
    </source>
</evidence>
<evidence type="ECO:0000256" key="16">
    <source>
        <dbReference type="ARBA" id="ARBA00034078"/>
    </source>
</evidence>
<evidence type="ECO:0000256" key="5">
    <source>
        <dbReference type="ARBA" id="ARBA00022701"/>
    </source>
</evidence>
<keyword evidence="6" id="KW-0479">Metal-binding</keyword>
<keyword evidence="12" id="KW-0238">DNA-binding</keyword>
<dbReference type="GO" id="GO:0046872">
    <property type="term" value="F:metal ion binding"/>
    <property type="evidence" value="ECO:0007669"/>
    <property type="project" value="UniProtKB-KW"/>
</dbReference>
<evidence type="ECO:0000256" key="2">
    <source>
        <dbReference type="ARBA" id="ARBA00004123"/>
    </source>
</evidence>
<dbReference type="PANTHER" id="PTHR47969">
    <property type="entry name" value="CHROMOSOME-ASSOCIATED KINESIN KIF4A-RELATED"/>
    <property type="match status" value="1"/>
</dbReference>
<evidence type="ECO:0000256" key="15">
    <source>
        <dbReference type="ARBA" id="ARBA00023242"/>
    </source>
</evidence>
<dbReference type="SUPFAM" id="SSF52540">
    <property type="entry name" value="P-loop containing nucleoside triphosphate hydrolases"/>
    <property type="match status" value="1"/>
</dbReference>
<evidence type="ECO:0000256" key="13">
    <source>
        <dbReference type="ARBA" id="ARBA00023175"/>
    </source>
</evidence>
<dbReference type="Gene3D" id="3.40.850.10">
    <property type="entry name" value="Kinesin motor domain"/>
    <property type="match status" value="1"/>
</dbReference>
<dbReference type="GO" id="GO:0007052">
    <property type="term" value="P:mitotic spindle organization"/>
    <property type="evidence" value="ECO:0007669"/>
    <property type="project" value="TreeGrafter"/>
</dbReference>
<dbReference type="VEuPathDB" id="VectorBase:AARA21_005304"/>
<evidence type="ECO:0000256" key="9">
    <source>
        <dbReference type="ARBA" id="ARBA00023004"/>
    </source>
</evidence>
<keyword evidence="10" id="KW-0411">Iron-sulfur</keyword>
<keyword evidence="8 17" id="KW-0067">ATP-binding</keyword>
<dbReference type="GO" id="GO:0005524">
    <property type="term" value="F:ATP binding"/>
    <property type="evidence" value="ECO:0007669"/>
    <property type="project" value="UniProtKB-UniRule"/>
</dbReference>
<evidence type="ECO:0000313" key="19">
    <source>
        <dbReference type="EnsemblMetazoa" id="AARA002500-PA"/>
    </source>
</evidence>
<dbReference type="GO" id="GO:0051231">
    <property type="term" value="P:spindle elongation"/>
    <property type="evidence" value="ECO:0007669"/>
    <property type="project" value="TreeGrafter"/>
</dbReference>
<dbReference type="GO" id="GO:0005874">
    <property type="term" value="C:microtubule"/>
    <property type="evidence" value="ECO:0007669"/>
    <property type="project" value="UniProtKB-KW"/>
</dbReference>
<dbReference type="PROSITE" id="PS50067">
    <property type="entry name" value="KINESIN_MOTOR_2"/>
    <property type="match status" value="1"/>
</dbReference>
<accession>A0A182HML4</accession>
<dbReference type="FunFam" id="3.40.850.10:FF:000038">
    <property type="entry name" value="chromosome-associated kinesin KIF4A"/>
    <property type="match status" value="1"/>
</dbReference>
<evidence type="ECO:0000256" key="7">
    <source>
        <dbReference type="ARBA" id="ARBA00022741"/>
    </source>
</evidence>
<keyword evidence="9" id="KW-0408">Iron</keyword>
<dbReference type="GO" id="GO:0005875">
    <property type="term" value="C:microtubule associated complex"/>
    <property type="evidence" value="ECO:0007669"/>
    <property type="project" value="TreeGrafter"/>
</dbReference>
<reference evidence="19" key="1">
    <citation type="submission" date="2022-08" db="UniProtKB">
        <authorList>
            <consortium name="EnsemblMetazoa"/>
        </authorList>
    </citation>
    <scope>IDENTIFICATION</scope>
    <source>
        <strain evidence="19">Dongola</strain>
    </source>
</reference>
<sequence length="683" mass="76263">MPGQESVKVAVRIRPMSQSEQARGCQTVVKQATPNFPHLLVGNGRTPWHPFAYNYVFPPSALQSQVYEEAISPMLRKLFAGYNATILSYGQRSSGKTFTMGTDFIGEIDSNVGVIPRAINEIFCLIADGTEAAVALVDTRITCSFIEVYQDQVYDLLTENAIDIERHPVNIREAAGGNIILEGLTEVPVNDKQCALDCLTRGSFGRASRNPAMNNVSTRSHAIFTLTMHHTAKDDPTMVTHSKFRMVDLAGSERSKKTKSSGSRFKEGVEINKCLLALGNVITALGSSVGKSKGHIPYRSSKLTRLLQDSLGGNSYTLMIACVSPTDYNLSDTYSTLRYASQVRTIKNKPIINQDPPQARIKQLKAIIHDMREEILSLKKDEDKKLGAPQHGNAGLTSSTSPSYKQLQEENRLLQLQLQAKMQELEANEIRVTSADRFLEDIEQLLKPQGKAGVPKDEMHSKLAALLAREKRSKKIEECWHKLQQLETEVADLFRPSVGIASEQAKLKEEDAKRIAGNLERIAINEPFELGRRLAATLAEWRNLTEGNTHDQAVMRRAEAACWVWQIDKVMFSTVKAMVPLFKLQNERAKKVKHIEQIKAQCARLQEGSAKHKKLRRQILQNETDLEYSNTQINDLQTNILATCSESLPKIIDDRLAKLPDGSKVFNRMLIKLVEASAFIIVA</sequence>
<keyword evidence="13 17" id="KW-0505">Motor protein</keyword>
<dbReference type="GO" id="GO:0005634">
    <property type="term" value="C:nucleus"/>
    <property type="evidence" value="ECO:0007669"/>
    <property type="project" value="UniProtKB-SubCell"/>
</dbReference>
<comment type="similarity">
    <text evidence="17 18">Belongs to the TRAFAC class myosin-kinesin ATPase superfamily. Kinesin family.</text>
</comment>
<dbReference type="EMBL" id="APCN01008933">
    <property type="status" value="NOT_ANNOTATED_CDS"/>
    <property type="molecule type" value="Genomic_DNA"/>
</dbReference>
<dbReference type="GO" id="GO:0005829">
    <property type="term" value="C:cytosol"/>
    <property type="evidence" value="ECO:0007669"/>
    <property type="project" value="UniProtKB-ARBA"/>
</dbReference>
<dbReference type="Pfam" id="PF00225">
    <property type="entry name" value="Kinesin"/>
    <property type="match status" value="1"/>
</dbReference>
<feature type="binding site" evidence="17">
    <location>
        <begin position="90"/>
        <end position="97"/>
    </location>
    <ligand>
        <name>ATP</name>
        <dbReference type="ChEBI" id="CHEBI:30616"/>
    </ligand>
</feature>
<evidence type="ECO:0000256" key="17">
    <source>
        <dbReference type="PROSITE-ProRule" id="PRU00283"/>
    </source>
</evidence>
<evidence type="ECO:0000313" key="20">
    <source>
        <dbReference type="Proteomes" id="UP000075840"/>
    </source>
</evidence>
<comment type="subcellular location">
    <subcellularLocation>
        <location evidence="3">Cytoplasm</location>
        <location evidence="3">Cytoskeleton</location>
    </subcellularLocation>
    <subcellularLocation>
        <location evidence="2">Nucleus</location>
    </subcellularLocation>
</comment>
<dbReference type="Proteomes" id="UP000075840">
    <property type="component" value="Unassembled WGS sequence"/>
</dbReference>
<keyword evidence="5 18" id="KW-0493">Microtubule</keyword>
<evidence type="ECO:0000256" key="8">
    <source>
        <dbReference type="ARBA" id="ARBA00022840"/>
    </source>
</evidence>
<dbReference type="SMART" id="SM00129">
    <property type="entry name" value="KISc"/>
    <property type="match status" value="1"/>
</dbReference>
<evidence type="ECO:0000256" key="11">
    <source>
        <dbReference type="ARBA" id="ARBA00023054"/>
    </source>
</evidence>
<name>A0A182HML4_ANOAR</name>
<keyword evidence="4" id="KW-0963">Cytoplasm</keyword>
<evidence type="ECO:0000256" key="18">
    <source>
        <dbReference type="RuleBase" id="RU000394"/>
    </source>
</evidence>
<proteinExistence type="inferred from homology"/>
<evidence type="ECO:0000256" key="10">
    <source>
        <dbReference type="ARBA" id="ARBA00023014"/>
    </source>
</evidence>
<dbReference type="InterPro" id="IPR027640">
    <property type="entry name" value="Kinesin-like_fam"/>
</dbReference>
<comment type="cofactor">
    <cofactor evidence="16">
        <name>[2Fe-2S] cluster</name>
        <dbReference type="ChEBI" id="CHEBI:190135"/>
    </cofactor>
</comment>
<dbReference type="InterPro" id="IPR027417">
    <property type="entry name" value="P-loop_NTPase"/>
</dbReference>
<dbReference type="GO" id="GO:0008017">
    <property type="term" value="F:microtubule binding"/>
    <property type="evidence" value="ECO:0007669"/>
    <property type="project" value="InterPro"/>
</dbReference>
<dbReference type="PRINTS" id="PR00380">
    <property type="entry name" value="KINESINHEAVY"/>
</dbReference>
<dbReference type="VEuPathDB" id="VectorBase:AARA002500"/>
<comment type="cofactor">
    <cofactor evidence="1">
        <name>[4Fe-4S] cluster</name>
        <dbReference type="ChEBI" id="CHEBI:49883"/>
    </cofactor>
</comment>
<keyword evidence="15" id="KW-0539">Nucleus</keyword>
<dbReference type="EnsemblMetazoa" id="AARA002500-RA">
    <property type="protein sequence ID" value="AARA002500-PA"/>
    <property type="gene ID" value="AARA002500"/>
</dbReference>
<dbReference type="GO" id="GO:0051536">
    <property type="term" value="F:iron-sulfur cluster binding"/>
    <property type="evidence" value="ECO:0007669"/>
    <property type="project" value="UniProtKB-KW"/>
</dbReference>
<keyword evidence="11" id="KW-0175">Coiled coil</keyword>
<evidence type="ECO:0000256" key="14">
    <source>
        <dbReference type="ARBA" id="ARBA00023212"/>
    </source>
</evidence>
<protein>
    <recommendedName>
        <fullName evidence="18">Kinesin-like protein</fullName>
    </recommendedName>
</protein>
<dbReference type="InterPro" id="IPR019821">
    <property type="entry name" value="Kinesin_motor_CS"/>
</dbReference>
<dbReference type="PROSITE" id="PS00411">
    <property type="entry name" value="KINESIN_MOTOR_1"/>
    <property type="match status" value="1"/>
</dbReference>
<dbReference type="InterPro" id="IPR036961">
    <property type="entry name" value="Kinesin_motor_dom_sf"/>
</dbReference>
<keyword evidence="14" id="KW-0206">Cytoskeleton</keyword>
<evidence type="ECO:0000256" key="1">
    <source>
        <dbReference type="ARBA" id="ARBA00001966"/>
    </source>
</evidence>
<dbReference type="GO" id="GO:0003677">
    <property type="term" value="F:DNA binding"/>
    <property type="evidence" value="ECO:0007669"/>
    <property type="project" value="UniProtKB-KW"/>
</dbReference>
<dbReference type="AlphaFoldDB" id="A0A182HML4"/>
<evidence type="ECO:0000256" key="12">
    <source>
        <dbReference type="ARBA" id="ARBA00023125"/>
    </source>
</evidence>
<organism evidence="19 20">
    <name type="scientific">Anopheles arabiensis</name>
    <name type="common">Mosquito</name>
    <dbReference type="NCBI Taxonomy" id="7173"/>
    <lineage>
        <taxon>Eukaryota</taxon>
        <taxon>Metazoa</taxon>
        <taxon>Ecdysozoa</taxon>
        <taxon>Arthropoda</taxon>
        <taxon>Hexapoda</taxon>
        <taxon>Insecta</taxon>
        <taxon>Pterygota</taxon>
        <taxon>Neoptera</taxon>
        <taxon>Endopterygota</taxon>
        <taxon>Diptera</taxon>
        <taxon>Nematocera</taxon>
        <taxon>Culicoidea</taxon>
        <taxon>Culicidae</taxon>
        <taxon>Anophelinae</taxon>
        <taxon>Anopheles</taxon>
    </lineage>
</organism>
<dbReference type="GO" id="GO:0007018">
    <property type="term" value="P:microtubule-based movement"/>
    <property type="evidence" value="ECO:0007669"/>
    <property type="project" value="InterPro"/>
</dbReference>